<gene>
    <name evidence="5" type="ORF">H9Q77_01225</name>
</gene>
<dbReference type="Proteomes" id="UP000515981">
    <property type="component" value="Chromosome"/>
</dbReference>
<dbReference type="SUPFAM" id="SSF47413">
    <property type="entry name" value="lambda repressor-like DNA-binding domains"/>
    <property type="match status" value="1"/>
</dbReference>
<dbReference type="SUPFAM" id="SSF53822">
    <property type="entry name" value="Periplasmic binding protein-like I"/>
    <property type="match status" value="1"/>
</dbReference>
<proteinExistence type="predicted"/>
<dbReference type="SMART" id="SM00354">
    <property type="entry name" value="HTH_LACI"/>
    <property type="match status" value="1"/>
</dbReference>
<dbReference type="AlphaFoldDB" id="A0A7G9FW90"/>
<evidence type="ECO:0000256" key="2">
    <source>
        <dbReference type="ARBA" id="ARBA00023125"/>
    </source>
</evidence>
<keyword evidence="3" id="KW-0804">Transcription</keyword>
<evidence type="ECO:0000259" key="4">
    <source>
        <dbReference type="PROSITE" id="PS50932"/>
    </source>
</evidence>
<dbReference type="InterPro" id="IPR000843">
    <property type="entry name" value="HTH_LacI"/>
</dbReference>
<dbReference type="Pfam" id="PF13377">
    <property type="entry name" value="Peripla_BP_3"/>
    <property type="match status" value="1"/>
</dbReference>
<dbReference type="EMBL" id="CP060633">
    <property type="protein sequence ID" value="QNM02822.1"/>
    <property type="molecule type" value="Genomic_DNA"/>
</dbReference>
<dbReference type="PANTHER" id="PTHR30146">
    <property type="entry name" value="LACI-RELATED TRANSCRIPTIONAL REPRESSOR"/>
    <property type="match status" value="1"/>
</dbReference>
<dbReference type="PANTHER" id="PTHR30146:SF109">
    <property type="entry name" value="HTH-TYPE TRANSCRIPTIONAL REGULATOR GALS"/>
    <property type="match status" value="1"/>
</dbReference>
<dbReference type="CDD" id="cd06267">
    <property type="entry name" value="PBP1_LacI_sugar_binding-like"/>
    <property type="match status" value="1"/>
</dbReference>
<dbReference type="GO" id="GO:0000976">
    <property type="term" value="F:transcription cis-regulatory region binding"/>
    <property type="evidence" value="ECO:0007669"/>
    <property type="project" value="TreeGrafter"/>
</dbReference>
<name>A0A7G9FW90_9FIRM</name>
<dbReference type="InterPro" id="IPR028082">
    <property type="entry name" value="Peripla_BP_I"/>
</dbReference>
<dbReference type="Pfam" id="PF00356">
    <property type="entry name" value="LacI"/>
    <property type="match status" value="1"/>
</dbReference>
<dbReference type="PROSITE" id="PS50932">
    <property type="entry name" value="HTH_LACI_2"/>
    <property type="match status" value="1"/>
</dbReference>
<evidence type="ECO:0000256" key="1">
    <source>
        <dbReference type="ARBA" id="ARBA00023015"/>
    </source>
</evidence>
<dbReference type="InterPro" id="IPR046335">
    <property type="entry name" value="LacI/GalR-like_sensor"/>
</dbReference>
<dbReference type="InterPro" id="IPR010982">
    <property type="entry name" value="Lambda_DNA-bd_dom_sf"/>
</dbReference>
<dbReference type="PROSITE" id="PS00356">
    <property type="entry name" value="HTH_LACI_1"/>
    <property type="match status" value="1"/>
</dbReference>
<protein>
    <submittedName>
        <fullName evidence="5">LacI family DNA-binding transcriptional regulator</fullName>
    </submittedName>
</protein>
<keyword evidence="6" id="KW-1185">Reference proteome</keyword>
<evidence type="ECO:0000313" key="5">
    <source>
        <dbReference type="EMBL" id="QNM02822.1"/>
    </source>
</evidence>
<dbReference type="PRINTS" id="PR00036">
    <property type="entry name" value="HTHLACI"/>
</dbReference>
<feature type="domain" description="HTH lacI-type" evidence="4">
    <location>
        <begin position="3"/>
        <end position="57"/>
    </location>
</feature>
<reference evidence="5 6" key="1">
    <citation type="submission" date="2020-08" db="EMBL/GenBank/DDBJ databases">
        <authorList>
            <person name="Liu C."/>
            <person name="Sun Q."/>
        </authorList>
    </citation>
    <scope>NUCLEOTIDE SEQUENCE [LARGE SCALE GENOMIC DNA]</scope>
    <source>
        <strain evidence="5 6">NSJ-8</strain>
    </source>
</reference>
<dbReference type="KEGG" id="ssun:H9Q77_01225"/>
<accession>A0A7G9FW90</accession>
<keyword evidence="1" id="KW-0805">Transcription regulation</keyword>
<keyword evidence="2 5" id="KW-0238">DNA-binding</keyword>
<dbReference type="CDD" id="cd01392">
    <property type="entry name" value="HTH_LacI"/>
    <property type="match status" value="1"/>
</dbReference>
<sequence length="342" mass="38089">MAATIKDVAKKANVSISTVSRVLSNQMHVSSSTYKRIQDAVAELNYIPNSSAVSLVKKSSTTVLYADSFYKGRPYENPHMFDIISGSSHELRKKGYFLGLLDLDCSKEKAEEQIINAIQSKKADGILINGYYVTPAIEKILLATDFPHICIGKPSFDSMLSWIDTNHSLSSNLAITHLVSLGHKKIAFVGGSDKDNIYRDRFLGYRLSLERNNLSPRDAYVIPTSCNLEEIIQHTTELLRLPEPPDSILCFNSLIAVGVIQAIRQFHLRIPEDISIVSFDNYPYAPLITPSLTVVDIDMYSLGTRAGASLLKKIQNPEMLIQTYTALPHLIQRDSTVLHSET</sequence>
<dbReference type="GO" id="GO:0003700">
    <property type="term" value="F:DNA-binding transcription factor activity"/>
    <property type="evidence" value="ECO:0007669"/>
    <property type="project" value="TreeGrafter"/>
</dbReference>
<dbReference type="Gene3D" id="3.40.50.2300">
    <property type="match status" value="2"/>
</dbReference>
<organism evidence="5 6">
    <name type="scientific">Simiaoa sunii</name>
    <dbReference type="NCBI Taxonomy" id="2763672"/>
    <lineage>
        <taxon>Bacteria</taxon>
        <taxon>Bacillati</taxon>
        <taxon>Bacillota</taxon>
        <taxon>Clostridia</taxon>
        <taxon>Lachnospirales</taxon>
        <taxon>Lachnospiraceae</taxon>
        <taxon>Simiaoa</taxon>
    </lineage>
</organism>
<dbReference type="RefSeq" id="WP_022153075.1">
    <property type="nucleotide sequence ID" value="NZ_CP060633.1"/>
</dbReference>
<evidence type="ECO:0000256" key="3">
    <source>
        <dbReference type="ARBA" id="ARBA00023163"/>
    </source>
</evidence>
<evidence type="ECO:0000313" key="6">
    <source>
        <dbReference type="Proteomes" id="UP000515981"/>
    </source>
</evidence>
<dbReference type="Gene3D" id="1.10.260.40">
    <property type="entry name" value="lambda repressor-like DNA-binding domains"/>
    <property type="match status" value="1"/>
</dbReference>